<dbReference type="InterPro" id="IPR011701">
    <property type="entry name" value="MFS"/>
</dbReference>
<dbReference type="GO" id="GO:0022857">
    <property type="term" value="F:transmembrane transporter activity"/>
    <property type="evidence" value="ECO:0007669"/>
    <property type="project" value="InterPro"/>
</dbReference>
<feature type="compositionally biased region" description="Low complexity" evidence="6">
    <location>
        <begin position="280"/>
        <end position="295"/>
    </location>
</feature>
<name>A0A8H7F1H5_AGABI</name>
<feature type="domain" description="Major facilitator superfamily (MFS) profile" evidence="8">
    <location>
        <begin position="41"/>
        <end position="522"/>
    </location>
</feature>
<feature type="transmembrane region" description="Helical" evidence="7">
    <location>
        <begin position="215"/>
        <end position="237"/>
    </location>
</feature>
<evidence type="ECO:0000313" key="10">
    <source>
        <dbReference type="Proteomes" id="UP000629468"/>
    </source>
</evidence>
<keyword evidence="3 7" id="KW-0812">Transmembrane</keyword>
<feature type="compositionally biased region" description="Basic and acidic residues" evidence="6">
    <location>
        <begin position="247"/>
        <end position="259"/>
    </location>
</feature>
<keyword evidence="5 7" id="KW-0472">Membrane</keyword>
<feature type="region of interest" description="Disordered" evidence="6">
    <location>
        <begin position="245"/>
        <end position="299"/>
    </location>
</feature>
<feature type="transmembrane region" description="Helical" evidence="7">
    <location>
        <begin position="42"/>
        <end position="63"/>
    </location>
</feature>
<evidence type="ECO:0000256" key="6">
    <source>
        <dbReference type="SAM" id="MobiDB-lite"/>
    </source>
</evidence>
<dbReference type="PANTHER" id="PTHR23504:SF15">
    <property type="entry name" value="MAJOR FACILITATOR SUPERFAMILY (MFS) PROFILE DOMAIN-CONTAINING PROTEIN"/>
    <property type="match status" value="1"/>
</dbReference>
<feature type="transmembrane region" description="Helical" evidence="7">
    <location>
        <begin position="323"/>
        <end position="346"/>
    </location>
</feature>
<dbReference type="Proteomes" id="UP000629468">
    <property type="component" value="Unassembled WGS sequence"/>
</dbReference>
<sequence>MTNAPDTVIHEETSAAIATPPNEQAVVEGAEQPRTPLPKFQLGLVMLIQFAEPITALVIYPFINQFVQATGVTGGDDRKTGYYAGIIESAFFLAEAATVFYWGRLSDRIGRRPVLMIGPLGLTFAMLKFGYSKSFLSMVISRCFQGVFNGNIGVSKTVMVELTDETNIGDAFAMMPLMWSIGSTVAPIMGGGLSNPAERWPNVFGKMETFRSHPYFLPCLVSASIALISFVIAVLGFKETHPTLARSKSEEKDPIHDPEISQVSSTDSLLGHNDSADYGTTSTRRSPSPSSSESSMDSCNRIGKLNSEAPTLSSILSSKKMQFIIINYLFLTFSDMAYSVLMPLIYSTKIEHGGLGLNPYQIGMTMGIWGFVNAFVQINLLGKLIRKYGSARMYRYAYASFCVCLLTYPVSTYLARRNGGISVGVCISILVQLVFQFPLYMGYGAIHVVIAESSPKSILGSINGIVQMAGCTMRTVAPTIASSLFSISLQKRLLGGNFVYVVLYAVILVGVRSSLYLPERKKGTARL</sequence>
<feature type="transmembrane region" description="Helical" evidence="7">
    <location>
        <begin position="497"/>
        <end position="517"/>
    </location>
</feature>
<evidence type="ECO:0000256" key="1">
    <source>
        <dbReference type="ARBA" id="ARBA00004141"/>
    </source>
</evidence>
<dbReference type="GO" id="GO:0016020">
    <property type="term" value="C:membrane"/>
    <property type="evidence" value="ECO:0007669"/>
    <property type="project" value="UniProtKB-SubCell"/>
</dbReference>
<feature type="transmembrane region" description="Helical" evidence="7">
    <location>
        <begin position="396"/>
        <end position="415"/>
    </location>
</feature>
<proteinExistence type="predicted"/>
<dbReference type="AlphaFoldDB" id="A0A8H7F1H5"/>
<feature type="transmembrane region" description="Helical" evidence="7">
    <location>
        <begin position="114"/>
        <end position="131"/>
    </location>
</feature>
<evidence type="ECO:0000256" key="5">
    <source>
        <dbReference type="ARBA" id="ARBA00023136"/>
    </source>
</evidence>
<dbReference type="InterPro" id="IPR020846">
    <property type="entry name" value="MFS_dom"/>
</dbReference>
<protein>
    <recommendedName>
        <fullName evidence="8">Major facilitator superfamily (MFS) profile domain-containing protein</fullName>
    </recommendedName>
</protein>
<keyword evidence="2" id="KW-0813">Transport</keyword>
<dbReference type="PROSITE" id="PS50850">
    <property type="entry name" value="MFS"/>
    <property type="match status" value="1"/>
</dbReference>
<dbReference type="InterPro" id="IPR036259">
    <property type="entry name" value="MFS_trans_sf"/>
</dbReference>
<evidence type="ECO:0000313" key="9">
    <source>
        <dbReference type="EMBL" id="KAF7773205.1"/>
    </source>
</evidence>
<feature type="transmembrane region" description="Helical" evidence="7">
    <location>
        <begin position="366"/>
        <end position="384"/>
    </location>
</feature>
<dbReference type="Pfam" id="PF07690">
    <property type="entry name" value="MFS_1"/>
    <property type="match status" value="1"/>
</dbReference>
<comment type="caution">
    <text evidence="9">The sequence shown here is derived from an EMBL/GenBank/DDBJ whole genome shotgun (WGS) entry which is preliminary data.</text>
</comment>
<feature type="transmembrane region" description="Helical" evidence="7">
    <location>
        <begin position="83"/>
        <end position="102"/>
    </location>
</feature>
<organism evidence="9 10">
    <name type="scientific">Agaricus bisporus var. burnettii</name>
    <dbReference type="NCBI Taxonomy" id="192524"/>
    <lineage>
        <taxon>Eukaryota</taxon>
        <taxon>Fungi</taxon>
        <taxon>Dikarya</taxon>
        <taxon>Basidiomycota</taxon>
        <taxon>Agaricomycotina</taxon>
        <taxon>Agaricomycetes</taxon>
        <taxon>Agaricomycetidae</taxon>
        <taxon>Agaricales</taxon>
        <taxon>Agaricineae</taxon>
        <taxon>Agaricaceae</taxon>
        <taxon>Agaricus</taxon>
    </lineage>
</organism>
<accession>A0A8H7F1H5</accession>
<gene>
    <name evidence="9" type="ORF">Agabi119p4_5372</name>
</gene>
<keyword evidence="4 7" id="KW-1133">Transmembrane helix</keyword>
<dbReference type="Gene3D" id="1.20.1250.20">
    <property type="entry name" value="MFS general substrate transporter like domains"/>
    <property type="match status" value="1"/>
</dbReference>
<reference evidence="9 10" key="1">
    <citation type="journal article" name="Sci. Rep.">
        <title>Telomere-to-telomere assembled and centromere annotated genomes of the two main subspecies of the button mushroom Agaricus bisporus reveal especially polymorphic chromosome ends.</title>
        <authorList>
            <person name="Sonnenberg A.S.M."/>
            <person name="Sedaghat-Telgerd N."/>
            <person name="Lavrijssen B."/>
            <person name="Ohm R.A."/>
            <person name="Hendrickx P.M."/>
            <person name="Scholtmeijer K."/>
            <person name="Baars J.J.P."/>
            <person name="van Peer A."/>
        </authorList>
    </citation>
    <scope>NUCLEOTIDE SEQUENCE [LARGE SCALE GENOMIC DNA]</scope>
    <source>
        <strain evidence="9 10">H119_p4</strain>
    </source>
</reference>
<dbReference type="SUPFAM" id="SSF103473">
    <property type="entry name" value="MFS general substrate transporter"/>
    <property type="match status" value="1"/>
</dbReference>
<evidence type="ECO:0000259" key="8">
    <source>
        <dbReference type="PROSITE" id="PS50850"/>
    </source>
</evidence>
<evidence type="ECO:0000256" key="3">
    <source>
        <dbReference type="ARBA" id="ARBA00022692"/>
    </source>
</evidence>
<comment type="subcellular location">
    <subcellularLocation>
        <location evidence="1">Membrane</location>
        <topology evidence="1">Multi-pass membrane protein</topology>
    </subcellularLocation>
</comment>
<feature type="transmembrane region" description="Helical" evidence="7">
    <location>
        <begin position="421"/>
        <end position="446"/>
    </location>
</feature>
<dbReference type="PANTHER" id="PTHR23504">
    <property type="entry name" value="MAJOR FACILITATOR SUPERFAMILY DOMAIN-CONTAINING PROTEIN 10"/>
    <property type="match status" value="1"/>
</dbReference>
<evidence type="ECO:0000256" key="4">
    <source>
        <dbReference type="ARBA" id="ARBA00022989"/>
    </source>
</evidence>
<feature type="transmembrane region" description="Helical" evidence="7">
    <location>
        <begin position="458"/>
        <end position="477"/>
    </location>
</feature>
<evidence type="ECO:0000256" key="7">
    <source>
        <dbReference type="SAM" id="Phobius"/>
    </source>
</evidence>
<evidence type="ECO:0000256" key="2">
    <source>
        <dbReference type="ARBA" id="ARBA00022448"/>
    </source>
</evidence>
<dbReference type="EMBL" id="JABXXO010000007">
    <property type="protein sequence ID" value="KAF7773205.1"/>
    <property type="molecule type" value="Genomic_DNA"/>
</dbReference>